<evidence type="ECO:0000313" key="1">
    <source>
        <dbReference type="EMBL" id="EEW53181.1"/>
    </source>
</evidence>
<keyword evidence="4" id="KW-1185">Reference proteome</keyword>
<dbReference type="InterPro" id="IPR011664">
    <property type="entry name" value="Abi_system_AbiD/AbiF-like"/>
</dbReference>
<dbReference type="HOGENOM" id="CLU_064892_0_0_9"/>
<dbReference type="RefSeq" id="WP_007123158.1">
    <property type="nucleotide sequence ID" value="NZ_AZDK01000015.1"/>
</dbReference>
<evidence type="ECO:0000313" key="3">
    <source>
        <dbReference type="Proteomes" id="UP000003675"/>
    </source>
</evidence>
<dbReference type="eggNOG" id="COG4823">
    <property type="taxonomic scope" value="Bacteria"/>
</dbReference>
<dbReference type="STRING" id="525309.HMPREF0494_1611"/>
<organism evidence="1 3">
    <name type="scientific">Limosilactobacillus antri DSM 16041</name>
    <dbReference type="NCBI Taxonomy" id="525309"/>
    <lineage>
        <taxon>Bacteria</taxon>
        <taxon>Bacillati</taxon>
        <taxon>Bacillota</taxon>
        <taxon>Bacilli</taxon>
        <taxon>Lactobacillales</taxon>
        <taxon>Lactobacillaceae</taxon>
        <taxon>Limosilactobacillus</taxon>
    </lineage>
</organism>
<accession>C8P8G7</accession>
<gene>
    <name evidence="2" type="ORF">FC31_GL000480</name>
    <name evidence="1" type="ORF">HMPREF0494_1611</name>
</gene>
<evidence type="ECO:0000313" key="4">
    <source>
        <dbReference type="Proteomes" id="UP000051883"/>
    </source>
</evidence>
<evidence type="ECO:0000313" key="2">
    <source>
        <dbReference type="EMBL" id="KRK59714.1"/>
    </source>
</evidence>
<dbReference type="EMBL" id="AZDK01000015">
    <property type="protein sequence ID" value="KRK59714.1"/>
    <property type="molecule type" value="Genomic_DNA"/>
</dbReference>
<protein>
    <submittedName>
        <fullName evidence="1">Abi-like protein</fullName>
    </submittedName>
</protein>
<reference evidence="1 3" key="1">
    <citation type="submission" date="2009-09" db="EMBL/GenBank/DDBJ databases">
        <authorList>
            <person name="Qin X."/>
            <person name="Bachman B."/>
            <person name="Battles P."/>
            <person name="Bell A."/>
            <person name="Bess C."/>
            <person name="Bickham C."/>
            <person name="Chaboub L."/>
            <person name="Chen D."/>
            <person name="Coyle M."/>
            <person name="Deiros D.R."/>
            <person name="Dinh H."/>
            <person name="Forbes L."/>
            <person name="Fowler G."/>
            <person name="Francisco L."/>
            <person name="Fu Q."/>
            <person name="Gubbala S."/>
            <person name="Hale W."/>
            <person name="Han Y."/>
            <person name="Hemphill L."/>
            <person name="Highlander S.K."/>
            <person name="Hirani K."/>
            <person name="Hogues M."/>
            <person name="Jackson L."/>
            <person name="Jakkamsetti A."/>
            <person name="Javaid M."/>
            <person name="Jiang H."/>
            <person name="Korchina V."/>
            <person name="Kovar C."/>
            <person name="Lara F."/>
            <person name="Lee S."/>
            <person name="Mata R."/>
            <person name="Mathew T."/>
            <person name="Moen C."/>
            <person name="Morales K."/>
            <person name="Munidasa M."/>
            <person name="Nazareth L."/>
            <person name="Ngo R."/>
            <person name="Nguyen L."/>
            <person name="Okwuonu G."/>
            <person name="Ongeri F."/>
            <person name="Patil S."/>
            <person name="Petrosino J."/>
            <person name="Pham C."/>
            <person name="Pham P."/>
            <person name="Pu L.-L."/>
            <person name="Puazo M."/>
            <person name="Raj R."/>
            <person name="Reid J."/>
            <person name="Rouhana J."/>
            <person name="Saada N."/>
            <person name="Shang Y."/>
            <person name="Simmons D."/>
            <person name="Thornton R."/>
            <person name="Warren J."/>
            <person name="Weissenberger G."/>
            <person name="Zhang J."/>
            <person name="Zhang L."/>
            <person name="Zhou C."/>
            <person name="Zhu D."/>
            <person name="Muzny D."/>
            <person name="Worley K."/>
            <person name="Gibbs R."/>
        </authorList>
    </citation>
    <scope>NUCLEOTIDE SEQUENCE [LARGE SCALE GENOMIC DNA]</scope>
    <source>
        <strain evidence="1 3">DSM 16041</strain>
    </source>
</reference>
<dbReference type="Pfam" id="PF07751">
    <property type="entry name" value="Abi_2"/>
    <property type="match status" value="1"/>
</dbReference>
<dbReference type="Proteomes" id="UP000051883">
    <property type="component" value="Unassembled WGS sequence"/>
</dbReference>
<dbReference type="PATRIC" id="fig|525309.8.peg.491"/>
<dbReference type="Proteomes" id="UP000003675">
    <property type="component" value="Unassembled WGS sequence"/>
</dbReference>
<comment type="caution">
    <text evidence="1">The sequence shown here is derived from an EMBL/GenBank/DDBJ whole genome shotgun (WGS) entry which is preliminary data.</text>
</comment>
<sequence>MLLNKPMLNSAQLIKHMQEKGIKFEIINTNDAKYMLDNINYYFKVASYRVNFPKDNNGKYINLDFAYLTDLASIDMQLRDYLLDLSLDIEHGIKVLLLHQMSEDPNEDGYQIVQEFKKQFPKQYAHTLVNLKNNRYEKDMYLKHHEHIPVWIFMEIITFGTLSQFVDFYYSKHPYKRIRPVYNHLKFSKNIRNACAHSNPLLLNLFSEREFLPHPSGPVRSAARVIGVPNNYLNDLKINDLVSTFYLHKIIQSKKMSEHRVRQGHRLIDRFHRHEEWYADNTRLNSFFSVLNTMIDYLN</sequence>
<dbReference type="EMBL" id="ACLL01000047">
    <property type="protein sequence ID" value="EEW53181.1"/>
    <property type="molecule type" value="Genomic_DNA"/>
</dbReference>
<dbReference type="AlphaFoldDB" id="C8P8G7"/>
<proteinExistence type="predicted"/>
<name>C8P8G7_9LACO</name>
<reference evidence="2 4" key="2">
    <citation type="journal article" date="2015" name="Genome Announc.">
        <title>Expanding the biotechnology potential of lactobacilli through comparative genomics of 213 strains and associated genera.</title>
        <authorList>
            <person name="Sun Z."/>
            <person name="Harris H.M."/>
            <person name="McCann A."/>
            <person name="Guo C."/>
            <person name="Argimon S."/>
            <person name="Zhang W."/>
            <person name="Yang X."/>
            <person name="Jeffery I.B."/>
            <person name="Cooney J.C."/>
            <person name="Kagawa T.F."/>
            <person name="Liu W."/>
            <person name="Song Y."/>
            <person name="Salvetti E."/>
            <person name="Wrobel A."/>
            <person name="Rasinkangas P."/>
            <person name="Parkhill J."/>
            <person name="Rea M.C."/>
            <person name="O'Sullivan O."/>
            <person name="Ritari J."/>
            <person name="Douillard F.P."/>
            <person name="Paul Ross R."/>
            <person name="Yang R."/>
            <person name="Briner A.E."/>
            <person name="Felis G.E."/>
            <person name="de Vos W.M."/>
            <person name="Barrangou R."/>
            <person name="Klaenhammer T.R."/>
            <person name="Caufield P.W."/>
            <person name="Cui Y."/>
            <person name="Zhang H."/>
            <person name="O'Toole P.W."/>
        </authorList>
    </citation>
    <scope>NUCLEOTIDE SEQUENCE [LARGE SCALE GENOMIC DNA]</scope>
    <source>
        <strain evidence="2 4">DSM 16041</strain>
    </source>
</reference>